<feature type="domain" description="Glycosyltransferase 2-like" evidence="2">
    <location>
        <begin position="8"/>
        <end position="142"/>
    </location>
</feature>
<comment type="caution">
    <text evidence="3">The sequence shown here is derived from an EMBL/GenBank/DDBJ whole genome shotgun (WGS) entry which is preliminary data.</text>
</comment>
<dbReference type="InterPro" id="IPR001173">
    <property type="entry name" value="Glyco_trans_2-like"/>
</dbReference>
<evidence type="ECO:0000259" key="2">
    <source>
        <dbReference type="Pfam" id="PF00535"/>
    </source>
</evidence>
<dbReference type="Gene3D" id="3.90.550.10">
    <property type="entry name" value="Spore Coat Polysaccharide Biosynthesis Protein SpsA, Chain A"/>
    <property type="match status" value="1"/>
</dbReference>
<dbReference type="GO" id="GO:0016758">
    <property type="term" value="F:hexosyltransferase activity"/>
    <property type="evidence" value="ECO:0007669"/>
    <property type="project" value="UniProtKB-ARBA"/>
</dbReference>
<name>A0A4R1KVS8_9FLAO</name>
<protein>
    <submittedName>
        <fullName evidence="3">Glycosyltransferase involved in cell wall biosynthesis</fullName>
    </submittedName>
</protein>
<dbReference type="RefSeq" id="WP_132702909.1">
    <property type="nucleotide sequence ID" value="NZ_SMGI01000001.1"/>
</dbReference>
<keyword evidence="1" id="KW-0472">Membrane</keyword>
<proteinExistence type="predicted"/>
<dbReference type="CDD" id="cd00761">
    <property type="entry name" value="Glyco_tranf_GTA_type"/>
    <property type="match status" value="1"/>
</dbReference>
<gene>
    <name evidence="3" type="ORF">DFQ05_0330</name>
</gene>
<dbReference type="Proteomes" id="UP000295714">
    <property type="component" value="Unassembled WGS sequence"/>
</dbReference>
<evidence type="ECO:0000256" key="1">
    <source>
        <dbReference type="SAM" id="Phobius"/>
    </source>
</evidence>
<feature type="transmembrane region" description="Helical" evidence="1">
    <location>
        <begin position="285"/>
        <end position="304"/>
    </location>
</feature>
<accession>A0A4R1KVS8</accession>
<keyword evidence="4" id="KW-1185">Reference proteome</keyword>
<dbReference type="InterPro" id="IPR029044">
    <property type="entry name" value="Nucleotide-diphossugar_trans"/>
</dbReference>
<dbReference type="AlphaFoldDB" id="A0A4R1KVS8"/>
<reference evidence="3 4" key="1">
    <citation type="journal article" date="2015" name="Stand. Genomic Sci.">
        <title>Genomic Encyclopedia of Bacterial and Archaeal Type Strains, Phase III: the genomes of soil and plant-associated and newly described type strains.</title>
        <authorList>
            <person name="Whitman W.B."/>
            <person name="Woyke T."/>
            <person name="Klenk H.P."/>
            <person name="Zhou Y."/>
            <person name="Lilburn T.G."/>
            <person name="Beck B.J."/>
            <person name="De Vos P."/>
            <person name="Vandamme P."/>
            <person name="Eisen J.A."/>
            <person name="Garrity G."/>
            <person name="Hugenholtz P."/>
            <person name="Kyrpides N.C."/>
        </authorList>
    </citation>
    <scope>NUCLEOTIDE SEQUENCE [LARGE SCALE GENOMIC DNA]</scope>
    <source>
        <strain evidence="3 4">CECT 8445</strain>
    </source>
</reference>
<dbReference type="PANTHER" id="PTHR22916:SF3">
    <property type="entry name" value="UDP-GLCNAC:BETAGAL BETA-1,3-N-ACETYLGLUCOSAMINYLTRANSFERASE-LIKE PROTEIN 1"/>
    <property type="match status" value="1"/>
</dbReference>
<dbReference type="Pfam" id="PF00535">
    <property type="entry name" value="Glycos_transf_2"/>
    <property type="match status" value="1"/>
</dbReference>
<dbReference type="PANTHER" id="PTHR22916">
    <property type="entry name" value="GLYCOSYLTRANSFERASE"/>
    <property type="match status" value="1"/>
</dbReference>
<dbReference type="OrthoDB" id="597270at2"/>
<dbReference type="EMBL" id="SMGI01000001">
    <property type="protein sequence ID" value="TCK68820.1"/>
    <property type="molecule type" value="Genomic_DNA"/>
</dbReference>
<evidence type="ECO:0000313" key="3">
    <source>
        <dbReference type="EMBL" id="TCK68820.1"/>
    </source>
</evidence>
<evidence type="ECO:0000313" key="4">
    <source>
        <dbReference type="Proteomes" id="UP000295714"/>
    </source>
</evidence>
<keyword evidence="1" id="KW-0812">Transmembrane</keyword>
<organism evidence="3 4">
    <name type="scientific">Winogradskyella wandonensis</name>
    <dbReference type="NCBI Taxonomy" id="1442586"/>
    <lineage>
        <taxon>Bacteria</taxon>
        <taxon>Pseudomonadati</taxon>
        <taxon>Bacteroidota</taxon>
        <taxon>Flavobacteriia</taxon>
        <taxon>Flavobacteriales</taxon>
        <taxon>Flavobacteriaceae</taxon>
        <taxon>Winogradskyella</taxon>
    </lineage>
</organism>
<keyword evidence="1" id="KW-1133">Transmembrane helix</keyword>
<sequence>MKDLPLVSIIIPTYNRAKLIPETLDSVLAQGYKNWECLVVDDGSLDDTDKILKKYCVKDFRFKYFKRPHDRLPGGNAARNYGFELSKGKYIQWFDDDDLMSPNKIENKVRSFLEDNVDLVISKSKYFNSEAEFYHYAYTAKDISFESFAMGNVSWVTNDFMISRDIAKDISFNENLRAGQEYNYCCKALLQTSRISFIDKFLTLRRDNQDSIGSNRRLYKLKHFTSKFNAYWLNYIDISNLTKHKKFERFSLITCVSYYLRSRNRIQIPSSFYRRLIKVFGYRSIYFFLARLSNFFFGKYYYFYKRFKGVK</sequence>
<keyword evidence="3" id="KW-0808">Transferase</keyword>
<dbReference type="SUPFAM" id="SSF53448">
    <property type="entry name" value="Nucleotide-diphospho-sugar transferases"/>
    <property type="match status" value="1"/>
</dbReference>